<organism evidence="1 2">
    <name type="scientific">Chitinophaga parva</name>
    <dbReference type="NCBI Taxonomy" id="2169414"/>
    <lineage>
        <taxon>Bacteria</taxon>
        <taxon>Pseudomonadati</taxon>
        <taxon>Bacteroidota</taxon>
        <taxon>Chitinophagia</taxon>
        <taxon>Chitinophagales</taxon>
        <taxon>Chitinophagaceae</taxon>
        <taxon>Chitinophaga</taxon>
    </lineage>
</organism>
<dbReference type="RefSeq" id="WP_108688590.1">
    <property type="nucleotide sequence ID" value="NZ_QCYK01000003.1"/>
</dbReference>
<proteinExistence type="predicted"/>
<reference evidence="1 2" key="1">
    <citation type="submission" date="2018-04" db="EMBL/GenBank/DDBJ databases">
        <title>Chitinophaga fuyangensis sp. nov., isolated from soil in a chemical factory.</title>
        <authorList>
            <person name="Chen K."/>
        </authorList>
    </citation>
    <scope>NUCLEOTIDE SEQUENCE [LARGE SCALE GENOMIC DNA]</scope>
    <source>
        <strain evidence="1 2">LY-1</strain>
    </source>
</reference>
<dbReference type="Proteomes" id="UP000244450">
    <property type="component" value="Unassembled WGS sequence"/>
</dbReference>
<dbReference type="EMBL" id="QCYK01000003">
    <property type="protein sequence ID" value="PUZ22846.1"/>
    <property type="molecule type" value="Genomic_DNA"/>
</dbReference>
<gene>
    <name evidence="1" type="ORF">DCC81_20715</name>
</gene>
<evidence type="ECO:0000313" key="2">
    <source>
        <dbReference type="Proteomes" id="UP000244450"/>
    </source>
</evidence>
<sequence length="397" mass="44870">MVPQLRAAYNAQFTAEKYAAFLNGIAAEGRTRPPFRIAETPVFIPKTLRDKMLDAADHIISVIQRPDFKERTEGAIPAGFRVANENGHSHFIIIDFAACRNAAGELEPQLIELQGFPSLFAFQELMGRQFRAHFDMPAGADNFPPGWNAQRYYDFLQQTILAGEAPEHVILLEVKPQQQKTLVDFLATENQLGIRPVCVSDLIQEDRQLFYLRDGVKTRVKRIYNRVIFEDLEKQKAFLQNVPHLFGDLEVAWVPHPNWFYRISKYTLPLLQHAYIPESRFLHAVSALPADLENYVLKPLFSYAGQGVIINVTPQHVADIKDPSQWILQRKVAYTPAIETPTGPAKCEIRLMYAWPDGAPKPALVHSLVRISKSAMIGVNFNAQDTWVGGSAGFFEV</sequence>
<dbReference type="SUPFAM" id="SSF56059">
    <property type="entry name" value="Glutathione synthetase ATP-binding domain-like"/>
    <property type="match status" value="1"/>
</dbReference>
<evidence type="ECO:0008006" key="3">
    <source>
        <dbReference type="Google" id="ProtNLM"/>
    </source>
</evidence>
<comment type="caution">
    <text evidence="1">The sequence shown here is derived from an EMBL/GenBank/DDBJ whole genome shotgun (WGS) entry which is preliminary data.</text>
</comment>
<accession>A0A2T7BCM2</accession>
<protein>
    <recommendedName>
        <fullName evidence="3">Circularly permuted type 2 ATP-grasp protein</fullName>
    </recommendedName>
</protein>
<keyword evidence="2" id="KW-1185">Reference proteome</keyword>
<dbReference type="AlphaFoldDB" id="A0A2T7BCM2"/>
<evidence type="ECO:0000313" key="1">
    <source>
        <dbReference type="EMBL" id="PUZ22846.1"/>
    </source>
</evidence>
<name>A0A2T7BCM2_9BACT</name>
<dbReference type="OrthoDB" id="108192at2"/>